<keyword evidence="1" id="KW-0732">Signal</keyword>
<organism evidence="2 3">
    <name type="scientific">Ectopseudomonas toyotomiensis</name>
    <dbReference type="NCBI Taxonomy" id="554344"/>
    <lineage>
        <taxon>Bacteria</taxon>
        <taxon>Pseudomonadati</taxon>
        <taxon>Pseudomonadota</taxon>
        <taxon>Gammaproteobacteria</taxon>
        <taxon>Pseudomonadales</taxon>
        <taxon>Pseudomonadaceae</taxon>
        <taxon>Ectopseudomonas</taxon>
    </lineage>
</organism>
<dbReference type="InterPro" id="IPR042230">
    <property type="entry name" value="CusF_sf"/>
</dbReference>
<dbReference type="AlphaFoldDB" id="A0A1I5NA70"/>
<reference evidence="3" key="1">
    <citation type="submission" date="2016-10" db="EMBL/GenBank/DDBJ databases">
        <authorList>
            <person name="Varghese N."/>
            <person name="Submissions S."/>
        </authorList>
    </citation>
    <scope>NUCLEOTIDE SEQUENCE [LARGE SCALE GENOMIC DNA]</scope>
    <source>
        <strain evidence="3">JCM 15604</strain>
    </source>
</reference>
<evidence type="ECO:0000313" key="3">
    <source>
        <dbReference type="Proteomes" id="UP000182025"/>
    </source>
</evidence>
<proteinExistence type="predicted"/>
<dbReference type="RefSeq" id="WP_072423011.1">
    <property type="nucleotide sequence ID" value="NZ_FOXK01000001.1"/>
</dbReference>
<keyword evidence="3" id="KW-1185">Reference proteome</keyword>
<accession>A0A1I5NA70</accession>
<dbReference type="InterPro" id="IPR029497">
    <property type="entry name" value="Fimbrial_PilY2"/>
</dbReference>
<protein>
    <submittedName>
        <fullName evidence="2">Type IV pilus assembly protein PilY2</fullName>
    </submittedName>
</protein>
<feature type="chain" id="PRO_5015065933" evidence="1">
    <location>
        <begin position="20"/>
        <end position="109"/>
    </location>
</feature>
<gene>
    <name evidence="2" type="ORF">SAMN05216177_101579</name>
</gene>
<name>A0A1I5NA70_9GAMM</name>
<dbReference type="Gene3D" id="2.40.50.320">
    <property type="entry name" value="Copper binding periplasmic protein CusF"/>
    <property type="match status" value="1"/>
</dbReference>
<dbReference type="EMBL" id="FOXK01000001">
    <property type="protein sequence ID" value="SFP18669.1"/>
    <property type="molecule type" value="Genomic_DNA"/>
</dbReference>
<dbReference type="Pfam" id="PF14481">
    <property type="entry name" value="Fimbrial_PilY2"/>
    <property type="match status" value="1"/>
</dbReference>
<dbReference type="Proteomes" id="UP000182025">
    <property type="component" value="Unassembled WGS sequence"/>
</dbReference>
<evidence type="ECO:0000256" key="1">
    <source>
        <dbReference type="SAM" id="SignalP"/>
    </source>
</evidence>
<evidence type="ECO:0000313" key="2">
    <source>
        <dbReference type="EMBL" id="SFP18669.1"/>
    </source>
</evidence>
<sequence length="109" mass="11848">MKALISSALFLLVASTANAETFEISGAVQRIELEKSLITIEGKRYQLPNRIPESLMPTGGPVIYQLRPGSVIAASGTHATPFPKLDSVAILRQPSPEEQIQIQSEMDNE</sequence>
<feature type="signal peptide" evidence="1">
    <location>
        <begin position="1"/>
        <end position="19"/>
    </location>
</feature>